<accession>A0ABT0SE59</accession>
<reference evidence="2 3" key="1">
    <citation type="submission" date="2021-08" db="EMBL/GenBank/DDBJ databases">
        <title>Novel members of of the genus Stenotrophomonas from differernt environment.</title>
        <authorList>
            <person name="Deng Y."/>
        </authorList>
    </citation>
    <scope>NUCLEOTIDE SEQUENCE [LARGE SCALE GENOMIC DNA]</scope>
    <source>
        <strain evidence="2 3">CPCC 101365</strain>
    </source>
</reference>
<keyword evidence="3" id="KW-1185">Reference proteome</keyword>
<keyword evidence="1" id="KW-0812">Transmembrane</keyword>
<sequence>MNTVHHITPLGRFKWLLRREYWENRGGFFWAQVITGGIAILFSAMGAGIGAMVARKAQAAGAITRIDTPGDYAHAMGAAGDGLLLTGILLASVVLAFVVFFYALGSLYDDRRDRSILFWKSLPVSDLQTVLSKVVWALLLAPLVAIVVGIAVGLCLWLVAILGSVAAGVPSPWTMATHSRPLRIVGQVLSAVPVTLLWSLPTVGWLMLCSAWARSKPFLWAVLVPLLGCVMVSILGAMPGVKLPLGWVWYVVGYRGLLSVFPGTWVVHGLNGAQGDTAGFSNPGELVQSLLQHRNLVNVVTGPDIWIGALVGVAFIAAAIWLRRRREDA</sequence>
<evidence type="ECO:0000313" key="2">
    <source>
        <dbReference type="EMBL" id="MCL7713609.1"/>
    </source>
</evidence>
<proteinExistence type="predicted"/>
<evidence type="ECO:0000313" key="3">
    <source>
        <dbReference type="Proteomes" id="UP001431235"/>
    </source>
</evidence>
<feature type="transmembrane region" description="Helical" evidence="1">
    <location>
        <begin position="29"/>
        <end position="54"/>
    </location>
</feature>
<name>A0ABT0SE59_9GAMM</name>
<feature type="transmembrane region" description="Helical" evidence="1">
    <location>
        <begin position="83"/>
        <end position="104"/>
    </location>
</feature>
<gene>
    <name evidence="2" type="ORF">K5L01_02905</name>
</gene>
<feature type="transmembrane region" description="Helical" evidence="1">
    <location>
        <begin position="305"/>
        <end position="322"/>
    </location>
</feature>
<comment type="caution">
    <text evidence="2">The sequence shown here is derived from an EMBL/GenBank/DDBJ whole genome shotgun (WGS) entry which is preliminary data.</text>
</comment>
<dbReference type="RefSeq" id="WP_250061787.1">
    <property type="nucleotide sequence ID" value="NZ_JAIKTS010000001.1"/>
</dbReference>
<dbReference type="EMBL" id="JAIKTS010000001">
    <property type="protein sequence ID" value="MCL7713609.1"/>
    <property type="molecule type" value="Genomic_DNA"/>
</dbReference>
<protein>
    <submittedName>
        <fullName evidence="2">ABC transporter permease</fullName>
    </submittedName>
</protein>
<feature type="transmembrane region" description="Helical" evidence="1">
    <location>
        <begin position="134"/>
        <end position="167"/>
    </location>
</feature>
<organism evidence="2 3">
    <name type="scientific">Stenotrophomonas mori</name>
    <dbReference type="NCBI Taxonomy" id="2871096"/>
    <lineage>
        <taxon>Bacteria</taxon>
        <taxon>Pseudomonadati</taxon>
        <taxon>Pseudomonadota</taxon>
        <taxon>Gammaproteobacteria</taxon>
        <taxon>Lysobacterales</taxon>
        <taxon>Lysobacteraceae</taxon>
        <taxon>Stenotrophomonas</taxon>
    </lineage>
</organism>
<keyword evidence="1" id="KW-0472">Membrane</keyword>
<feature type="transmembrane region" description="Helical" evidence="1">
    <location>
        <begin position="188"/>
        <end position="213"/>
    </location>
</feature>
<dbReference type="Proteomes" id="UP001431235">
    <property type="component" value="Unassembled WGS sequence"/>
</dbReference>
<evidence type="ECO:0000256" key="1">
    <source>
        <dbReference type="SAM" id="Phobius"/>
    </source>
</evidence>
<keyword evidence="1" id="KW-1133">Transmembrane helix</keyword>
<feature type="transmembrane region" description="Helical" evidence="1">
    <location>
        <begin position="219"/>
        <end position="240"/>
    </location>
</feature>